<evidence type="ECO:0000256" key="1">
    <source>
        <dbReference type="SAM" id="MobiDB-lite"/>
    </source>
</evidence>
<dbReference type="Proteomes" id="UP000533080">
    <property type="component" value="Unassembled WGS sequence"/>
</dbReference>
<evidence type="ECO:0000313" key="2">
    <source>
        <dbReference type="EMBL" id="NOJ83390.1"/>
    </source>
</evidence>
<sequence length="238" mass="24744">MAGTRPGEASDEDTSSLGSDAVMFRAPLLPCPAASPAGQRNRRTNMATHKVGGEVDALCTRCKLTLAHTILAMVGTKIARVRCNTCGGDHAYRAAPGATDRPASSTTRTTRSSSSSSSSASAKAEKVIISFEEQLAGKDVANAPRYSPKDTYKVDQVIQHPTFGTGYVSAVRGDKVDITFRTDTKTLVHGRGGGPVEKPVFNPPNRQVTGPADKPLPVGDSGEPAPADSAEPPPASGD</sequence>
<proteinExistence type="predicted"/>
<comment type="caution">
    <text evidence="2">The sequence shown here is derived from an EMBL/GenBank/DDBJ whole genome shotgun (WGS) entry which is preliminary data.</text>
</comment>
<reference evidence="2 3" key="1">
    <citation type="submission" date="2020-05" db="EMBL/GenBank/DDBJ databases">
        <authorList>
            <person name="Whitworth D."/>
        </authorList>
    </citation>
    <scope>NUCLEOTIDE SEQUENCE [LARGE SCALE GENOMIC DNA]</scope>
    <source>
        <strain evidence="2 3">AM005</strain>
    </source>
</reference>
<protein>
    <submittedName>
        <fullName evidence="2">Uncharacterized protein</fullName>
    </submittedName>
</protein>
<dbReference type="EMBL" id="JABFNT010000190">
    <property type="protein sequence ID" value="NOJ83390.1"/>
    <property type="molecule type" value="Genomic_DNA"/>
</dbReference>
<name>A0A7Y4IR03_MYXXA</name>
<gene>
    <name evidence="2" type="ORF">HNV28_34620</name>
</gene>
<feature type="compositionally biased region" description="Low complexity" evidence="1">
    <location>
        <begin position="103"/>
        <end position="122"/>
    </location>
</feature>
<feature type="region of interest" description="Disordered" evidence="1">
    <location>
        <begin position="91"/>
        <end position="123"/>
    </location>
</feature>
<organism evidence="2 3">
    <name type="scientific">Myxococcus xanthus</name>
    <dbReference type="NCBI Taxonomy" id="34"/>
    <lineage>
        <taxon>Bacteria</taxon>
        <taxon>Pseudomonadati</taxon>
        <taxon>Myxococcota</taxon>
        <taxon>Myxococcia</taxon>
        <taxon>Myxococcales</taxon>
        <taxon>Cystobacterineae</taxon>
        <taxon>Myxococcaceae</taxon>
        <taxon>Myxococcus</taxon>
    </lineage>
</organism>
<dbReference type="AlphaFoldDB" id="A0A7Y4IR03"/>
<accession>A0A7Y4IR03</accession>
<dbReference type="RefSeq" id="WP_171445158.1">
    <property type="nucleotide sequence ID" value="NZ_JABFNS010000152.1"/>
</dbReference>
<evidence type="ECO:0000313" key="3">
    <source>
        <dbReference type="Proteomes" id="UP000533080"/>
    </source>
</evidence>
<feature type="region of interest" description="Disordered" evidence="1">
    <location>
        <begin position="188"/>
        <end position="238"/>
    </location>
</feature>